<accession>A0A3S8RU06</accession>
<dbReference type="AlphaFoldDB" id="A0A3S8RU06"/>
<keyword evidence="2" id="KW-1185">Reference proteome</keyword>
<dbReference type="EMBL" id="CP034248">
    <property type="protein sequence ID" value="AZK46412.1"/>
    <property type="molecule type" value="Genomic_DNA"/>
</dbReference>
<sequence length="263" mass="29202">MRKVIAAVLSFALCIGIVNPTIISASPKEIEESVSLLSLEKKNFIFLEGTPGDKHLVYTYESNGEIYKVDENANLDFTRVNSNIYIKNSEGEFVKYATQNAIVNTKKSSFEVTTIENGQIDTEIQKLDIVAPNRFDFGYVKPMDSYGGEPVTPWRYGDWNNGSTKFERYTVTAVTALVFAIATAAAPGATIVLGTIGAIATTIVSDEIPLLYYKRRYAEKKSTVATTLIVGSKWETIFYSDSKRTNELERTTATKFLDGYKAD</sequence>
<organism evidence="1 2">
    <name type="scientific">Paenibacillus lentus</name>
    <dbReference type="NCBI Taxonomy" id="1338368"/>
    <lineage>
        <taxon>Bacteria</taxon>
        <taxon>Bacillati</taxon>
        <taxon>Bacillota</taxon>
        <taxon>Bacilli</taxon>
        <taxon>Bacillales</taxon>
        <taxon>Paenibacillaceae</taxon>
        <taxon>Paenibacillus</taxon>
    </lineage>
</organism>
<dbReference type="RefSeq" id="WP_125082471.1">
    <property type="nucleotide sequence ID" value="NZ_CP034248.1"/>
</dbReference>
<gene>
    <name evidence="1" type="ORF">EIM92_09690</name>
</gene>
<dbReference type="KEGG" id="plen:EIM92_09690"/>
<proteinExistence type="predicted"/>
<dbReference type="Proteomes" id="UP000273145">
    <property type="component" value="Chromosome"/>
</dbReference>
<evidence type="ECO:0000313" key="1">
    <source>
        <dbReference type="EMBL" id="AZK46412.1"/>
    </source>
</evidence>
<evidence type="ECO:0000313" key="2">
    <source>
        <dbReference type="Proteomes" id="UP000273145"/>
    </source>
</evidence>
<reference evidence="1 2" key="1">
    <citation type="submission" date="2018-11" db="EMBL/GenBank/DDBJ databases">
        <title>Genome sequencing of Paenibacillus lentus DSM25539(T).</title>
        <authorList>
            <person name="Kook J.-K."/>
            <person name="Park S.-N."/>
            <person name="Lim Y.K."/>
        </authorList>
    </citation>
    <scope>NUCLEOTIDE SEQUENCE [LARGE SCALE GENOMIC DNA]</scope>
    <source>
        <strain evidence="1 2">DSM 25539</strain>
    </source>
</reference>
<name>A0A3S8RU06_9BACL</name>
<protein>
    <submittedName>
        <fullName evidence="1">Uncharacterized protein</fullName>
    </submittedName>
</protein>
<dbReference type="OrthoDB" id="9976931at2"/>